<reference evidence="1 2" key="1">
    <citation type="submission" date="2016-10" db="EMBL/GenBank/DDBJ databases">
        <authorList>
            <person name="de Groot N.N."/>
        </authorList>
    </citation>
    <scope>NUCLEOTIDE SEQUENCE [LARGE SCALE GENOMIC DNA]</scope>
    <source>
        <strain>J11</strain>
        <strain evidence="2">PG 39</strain>
    </source>
</reference>
<dbReference type="EMBL" id="FOPJ01000009">
    <property type="protein sequence ID" value="SFG67122.1"/>
    <property type="molecule type" value="Genomic_DNA"/>
</dbReference>
<protein>
    <submittedName>
        <fullName evidence="1">Lycopene beta-cyclase</fullName>
    </submittedName>
</protein>
<dbReference type="STRING" id="185761.SAMN05660282_01589"/>
<name>A0A1I2TQC7_9CORY</name>
<evidence type="ECO:0000313" key="1">
    <source>
        <dbReference type="EMBL" id="SFG67122.1"/>
    </source>
</evidence>
<dbReference type="Pfam" id="PF05834">
    <property type="entry name" value="Lycopene_cycl"/>
    <property type="match status" value="1"/>
</dbReference>
<evidence type="ECO:0000313" key="2">
    <source>
        <dbReference type="Proteomes" id="UP000199065"/>
    </source>
</evidence>
<gene>
    <name evidence="1" type="ORF">SAMN05660282_01589</name>
</gene>
<proteinExistence type="predicted"/>
<dbReference type="PANTHER" id="PTHR39757:SF5">
    <property type="entry name" value="OS02G0190600 PROTEIN"/>
    <property type="match status" value="1"/>
</dbReference>
<dbReference type="Proteomes" id="UP000199065">
    <property type="component" value="Unassembled WGS sequence"/>
</dbReference>
<dbReference type="AlphaFoldDB" id="A0A1I2TQC7"/>
<sequence length="274" mass="30285">MLSPKLRNFGAFPTTRTATCPSELSAADTLIIDTRPPQHPLPVRQVASGIILPEDALPPQERFAVLMDFRPIPGPTPTFHYRIPLGDGTWLLEETILAIPEPLPIDLHQQLTDMLHTRLQRLGIDSAKAIATDQVNFPLGPTHIPTDPPGTLSFGARGGYLHPATGYSIGMSLAAIDRTLDATPQNVHLKLLHFLRRCGLDVLLSLNPTPFRVFFDTFFDLPERHIFGYLHGNVAATTASMLRFITKLAAQPRNRIKREILYTTLSLGAYSPCT</sequence>
<organism evidence="1 2">
    <name type="scientific">Corynebacterium spheniscorum</name>
    <dbReference type="NCBI Taxonomy" id="185761"/>
    <lineage>
        <taxon>Bacteria</taxon>
        <taxon>Bacillati</taxon>
        <taxon>Actinomycetota</taxon>
        <taxon>Actinomycetes</taxon>
        <taxon>Mycobacteriales</taxon>
        <taxon>Corynebacteriaceae</taxon>
        <taxon>Corynebacterium</taxon>
    </lineage>
</organism>
<accession>A0A1I2TQC7</accession>
<dbReference type="PANTHER" id="PTHR39757">
    <property type="match status" value="1"/>
</dbReference>
<keyword evidence="2" id="KW-1185">Reference proteome</keyword>